<accession>A0ABY1B9S6</accession>
<evidence type="ECO:0000313" key="1">
    <source>
        <dbReference type="EMBL" id="SEQ31952.1"/>
    </source>
</evidence>
<dbReference type="RefSeq" id="WP_069518158.1">
    <property type="nucleotide sequence ID" value="NZ_FOFP01000005.1"/>
</dbReference>
<name>A0ABY1B9S6_9PSED</name>
<comment type="caution">
    <text evidence="1">The sequence shown here is derived from an EMBL/GenBank/DDBJ whole genome shotgun (WGS) entry which is preliminary data.</text>
</comment>
<dbReference type="CDD" id="cd03801">
    <property type="entry name" value="GT4_PimA-like"/>
    <property type="match status" value="1"/>
</dbReference>
<dbReference type="PANTHER" id="PTHR12526">
    <property type="entry name" value="GLYCOSYLTRANSFERASE"/>
    <property type="match status" value="1"/>
</dbReference>
<proteinExistence type="predicted"/>
<dbReference type="Gene3D" id="3.40.50.2000">
    <property type="entry name" value="Glycogen Phosphorylase B"/>
    <property type="match status" value="2"/>
</dbReference>
<dbReference type="Pfam" id="PF13692">
    <property type="entry name" value="Glyco_trans_1_4"/>
    <property type="match status" value="1"/>
</dbReference>
<keyword evidence="2" id="KW-1185">Reference proteome</keyword>
<reference evidence="1 2" key="1">
    <citation type="submission" date="2016-10" db="EMBL/GenBank/DDBJ databases">
        <authorList>
            <person name="Varghese N."/>
            <person name="Submissions S."/>
        </authorList>
    </citation>
    <scope>NUCLEOTIDE SEQUENCE [LARGE SCALE GENOMIC DNA]</scope>
    <source>
        <strain evidence="1 2">CIP 109853</strain>
    </source>
</reference>
<dbReference type="PANTHER" id="PTHR12526:SF631">
    <property type="entry name" value="BLL6306 PROTEIN"/>
    <property type="match status" value="1"/>
</dbReference>
<protein>
    <submittedName>
        <fullName evidence="1">Glycosyltransferase involved in cell wall bisynthesis</fullName>
    </submittedName>
</protein>
<dbReference type="Proteomes" id="UP000198512">
    <property type="component" value="Unassembled WGS sequence"/>
</dbReference>
<dbReference type="EMBL" id="FOFP01000005">
    <property type="protein sequence ID" value="SEQ31952.1"/>
    <property type="molecule type" value="Genomic_DNA"/>
</dbReference>
<sequence length="392" mass="43871">MKALFVHDHIFLSNGVGFFSDKLSYMVWGRYLLHCASLTVFARSKSVDEIPNGFPSSDGDLVSFVIGENVSSFKSFFKKRSLVKNKLRLQVQGHDFLIIRLPSEFGLLAVSLALEEKKPFIIELVGCAKDAYWFYGGVKAKIYSHIAFLRTRWAVKSSSHVIYVSQSYLQARYPVSKNAFSIGISNVCINTFDDAIIDFREQKIKSPKSNTVIGVIGSLKTKYKGVQTAIEALSLLRERGERYTLRVLGSGDTTFYRLLAEKLNISDFVFFDGVIAPGESVLNWLDELDLYVQPSFTEGVPRALIEAMSRACPAVASSAGGIPELLDKNLIFQAGDERRLASLIHQLSDVEFAISQAKRNFSTSKLYGYHRLEKLRSSFICSFKLFNGLPGK</sequence>
<organism evidence="1 2">
    <name type="scientific">Pseudomonas cuatrocienegasensis</name>
    <dbReference type="NCBI Taxonomy" id="543360"/>
    <lineage>
        <taxon>Bacteria</taxon>
        <taxon>Pseudomonadati</taxon>
        <taxon>Pseudomonadota</taxon>
        <taxon>Gammaproteobacteria</taxon>
        <taxon>Pseudomonadales</taxon>
        <taxon>Pseudomonadaceae</taxon>
        <taxon>Pseudomonas</taxon>
    </lineage>
</organism>
<dbReference type="SUPFAM" id="SSF53756">
    <property type="entry name" value="UDP-Glycosyltransferase/glycogen phosphorylase"/>
    <property type="match status" value="1"/>
</dbReference>
<gene>
    <name evidence="1" type="ORF">SAMN05216600_10525</name>
</gene>
<evidence type="ECO:0000313" key="2">
    <source>
        <dbReference type="Proteomes" id="UP000198512"/>
    </source>
</evidence>